<feature type="domain" description="S1 motif" evidence="2">
    <location>
        <begin position="26"/>
        <end position="88"/>
    </location>
</feature>
<dbReference type="InterPro" id="IPR014464">
    <property type="entry name" value="CvfB_fam"/>
</dbReference>
<proteinExistence type="inferred from homology"/>
<dbReference type="PANTHER" id="PTHR37296">
    <property type="entry name" value="CONSERVED VIRULENCE FACTOR B"/>
    <property type="match status" value="1"/>
</dbReference>
<name>A0A6N3G2E4_9CLOT</name>
<dbReference type="GO" id="GO:0003676">
    <property type="term" value="F:nucleic acid binding"/>
    <property type="evidence" value="ECO:0007669"/>
    <property type="project" value="InterPro"/>
</dbReference>
<dbReference type="Gene3D" id="1.10.10.10">
    <property type="entry name" value="Winged helix-like DNA-binding domain superfamily/Winged helix DNA-binding domain"/>
    <property type="match status" value="1"/>
</dbReference>
<evidence type="ECO:0000259" key="2">
    <source>
        <dbReference type="SMART" id="SM00316"/>
    </source>
</evidence>
<reference evidence="3" key="1">
    <citation type="submission" date="2019-11" db="EMBL/GenBank/DDBJ databases">
        <authorList>
            <person name="Feng L."/>
        </authorList>
    </citation>
    <scope>NUCLEOTIDE SEQUENCE</scope>
    <source>
        <strain evidence="3">CParaputrificumLFYP93</strain>
    </source>
</reference>
<dbReference type="Pfam" id="PF17783">
    <property type="entry name" value="WHD_CvfB"/>
    <property type="match status" value="1"/>
</dbReference>
<dbReference type="InterPro" id="IPR036388">
    <property type="entry name" value="WH-like_DNA-bd_sf"/>
</dbReference>
<dbReference type="InterPro" id="IPR039566">
    <property type="entry name" value="CvfB_S1_st"/>
</dbReference>
<dbReference type="EMBL" id="CACRTV010000068">
    <property type="protein sequence ID" value="VYU57859.1"/>
    <property type="molecule type" value="Genomic_DNA"/>
</dbReference>
<comment type="similarity">
    <text evidence="1">Belongs to the CvfB family.</text>
</comment>
<accession>A0A6N3G2E4</accession>
<feature type="domain" description="S1 motif" evidence="2">
    <location>
        <begin position="93"/>
        <end position="191"/>
    </location>
</feature>
<dbReference type="PANTHER" id="PTHR37296:SF1">
    <property type="entry name" value="CONSERVED VIRULENCE FACTOR B"/>
    <property type="match status" value="1"/>
</dbReference>
<protein>
    <recommendedName>
        <fullName evidence="2">S1 motif domain-containing protein</fullName>
    </recommendedName>
</protein>
<dbReference type="PIRSF" id="PIRSF012524">
    <property type="entry name" value="YitL_S1"/>
    <property type="match status" value="1"/>
</dbReference>
<dbReference type="SMART" id="SM00316">
    <property type="entry name" value="S1"/>
    <property type="match status" value="2"/>
</dbReference>
<dbReference type="InterPro" id="IPR040764">
    <property type="entry name" value="CvfB_WH"/>
</dbReference>
<evidence type="ECO:0000313" key="3">
    <source>
        <dbReference type="EMBL" id="VYU57859.1"/>
    </source>
</evidence>
<dbReference type="InterPro" id="IPR012340">
    <property type="entry name" value="NA-bd_OB-fold"/>
</dbReference>
<dbReference type="InterPro" id="IPR003029">
    <property type="entry name" value="S1_domain"/>
</dbReference>
<sequence>MMTIINSNDKISRIQKEKVGDLSMIYIGEDNRLKVDRKVEFGFYLTDGNGNDILLPNNLILNEQIEVGEEVEVFVYRDSKDRPIATMKKPLIKVGDVAYLEIVGQSSFGAFANMGLDRDIFIPIKEQKFKLVTGKKYLLYAYLDKTNRLAATTYVDPYIEKGEGFKVGDEVEVIAYGKGGEKTIRVAIDGKYEAIILGNEHFTDIYPGDKFKGRIKRIYEDGIIGITNRKKRLDEREILKESIVSYLLENDGYMPFNDKSAPELIKETFHTSKNYFKMALGGLMKEGRIEQNSEGTKLIK</sequence>
<dbReference type="AlphaFoldDB" id="A0A6N3G2E4"/>
<gene>
    <name evidence="3" type="ORF">CPLFYP93_02813</name>
</gene>
<evidence type="ECO:0000256" key="1">
    <source>
        <dbReference type="PIRNR" id="PIRNR012524"/>
    </source>
</evidence>
<dbReference type="Gene3D" id="2.40.50.140">
    <property type="entry name" value="Nucleic acid-binding proteins"/>
    <property type="match status" value="1"/>
</dbReference>
<organism evidence="3">
    <name type="scientific">Clostridium paraputrificum</name>
    <dbReference type="NCBI Taxonomy" id="29363"/>
    <lineage>
        <taxon>Bacteria</taxon>
        <taxon>Bacillati</taxon>
        <taxon>Bacillota</taxon>
        <taxon>Clostridia</taxon>
        <taxon>Eubacteriales</taxon>
        <taxon>Clostridiaceae</taxon>
        <taxon>Clostridium</taxon>
    </lineage>
</organism>
<dbReference type="Pfam" id="PF13509">
    <property type="entry name" value="S1_2"/>
    <property type="match status" value="2"/>
</dbReference>